<evidence type="ECO:0000313" key="4">
    <source>
        <dbReference type="Proteomes" id="UP000652761"/>
    </source>
</evidence>
<feature type="region of interest" description="Disordered" evidence="1">
    <location>
        <begin position="1"/>
        <end position="31"/>
    </location>
</feature>
<keyword evidence="4" id="KW-1185">Reference proteome</keyword>
<feature type="transmembrane region" description="Helical" evidence="2">
    <location>
        <begin position="180"/>
        <end position="200"/>
    </location>
</feature>
<keyword evidence="2" id="KW-0472">Membrane</keyword>
<evidence type="ECO:0000313" key="3">
    <source>
        <dbReference type="EMBL" id="MQL90590.1"/>
    </source>
</evidence>
<feature type="transmembrane region" description="Helical" evidence="2">
    <location>
        <begin position="42"/>
        <end position="66"/>
    </location>
</feature>
<name>A0A843VA49_COLES</name>
<dbReference type="PANTHER" id="PTHR34965">
    <property type="entry name" value="OS07G0118300 PROTEIN"/>
    <property type="match status" value="1"/>
</dbReference>
<dbReference type="OrthoDB" id="206313at2759"/>
<dbReference type="Proteomes" id="UP000652761">
    <property type="component" value="Unassembled WGS sequence"/>
</dbReference>
<accession>A0A843VA49</accession>
<keyword evidence="2" id="KW-0812">Transmembrane</keyword>
<keyword evidence="2" id="KW-1133">Transmembrane helix</keyword>
<dbReference type="PANTHER" id="PTHR34965:SF1">
    <property type="entry name" value="OS07G0118300 PROTEIN"/>
    <property type="match status" value="1"/>
</dbReference>
<proteinExistence type="predicted"/>
<feature type="transmembrane region" description="Helical" evidence="2">
    <location>
        <begin position="101"/>
        <end position="125"/>
    </location>
</feature>
<organism evidence="3 4">
    <name type="scientific">Colocasia esculenta</name>
    <name type="common">Wild taro</name>
    <name type="synonym">Arum esculentum</name>
    <dbReference type="NCBI Taxonomy" id="4460"/>
    <lineage>
        <taxon>Eukaryota</taxon>
        <taxon>Viridiplantae</taxon>
        <taxon>Streptophyta</taxon>
        <taxon>Embryophyta</taxon>
        <taxon>Tracheophyta</taxon>
        <taxon>Spermatophyta</taxon>
        <taxon>Magnoliopsida</taxon>
        <taxon>Liliopsida</taxon>
        <taxon>Araceae</taxon>
        <taxon>Aroideae</taxon>
        <taxon>Colocasieae</taxon>
        <taxon>Colocasia</taxon>
    </lineage>
</organism>
<sequence>MPVERTDEGGESSRGPSSSSSSPPPPHPPLLLPWTRRGPDPVLVVCRCFSLVTAATALLCVAVNALSAVRSFKDGNDVSIFASFLPGSNSRGPGNFHFARLSIFVCFYLSVCLSICLSAFSRLLFPPKVFDGIFRCYAIVLALFVAVVETEWGFILKFWRVLEYWAGRGMLQIFSLSEKLIPFASFFSVFFSVAVMTRAFPGTTETRKDLILLQQIAGYLLLACGLTYVISVSSSLGFIWASDCLHRNNACWVCYALGSSSVHVNKRKLQESKRLKIWRNSNDVRKSLKLCYWHKMLETSQPCVNWATRETGSPDECREIDWFWLWPTLQMASHPRICCFSRSIPSM</sequence>
<feature type="transmembrane region" description="Helical" evidence="2">
    <location>
        <begin position="137"/>
        <end position="159"/>
    </location>
</feature>
<feature type="compositionally biased region" description="Pro residues" evidence="1">
    <location>
        <begin position="22"/>
        <end position="31"/>
    </location>
</feature>
<evidence type="ECO:0000256" key="2">
    <source>
        <dbReference type="SAM" id="Phobius"/>
    </source>
</evidence>
<reference evidence="3" key="1">
    <citation type="submission" date="2017-07" db="EMBL/GenBank/DDBJ databases">
        <title>Taro Niue Genome Assembly and Annotation.</title>
        <authorList>
            <person name="Atibalentja N."/>
            <person name="Keating K."/>
            <person name="Fields C.J."/>
        </authorList>
    </citation>
    <scope>NUCLEOTIDE SEQUENCE</scope>
    <source>
        <strain evidence="3">Niue_2</strain>
        <tissue evidence="3">Leaf</tissue>
    </source>
</reference>
<comment type="caution">
    <text evidence="3">The sequence shown here is derived from an EMBL/GenBank/DDBJ whole genome shotgun (WGS) entry which is preliminary data.</text>
</comment>
<gene>
    <name evidence="3" type="ORF">Taro_023186</name>
</gene>
<evidence type="ECO:0000256" key="1">
    <source>
        <dbReference type="SAM" id="MobiDB-lite"/>
    </source>
</evidence>
<dbReference type="AlphaFoldDB" id="A0A843VA49"/>
<dbReference type="EMBL" id="NMUH01001257">
    <property type="protein sequence ID" value="MQL90590.1"/>
    <property type="molecule type" value="Genomic_DNA"/>
</dbReference>
<protein>
    <submittedName>
        <fullName evidence="3">Uncharacterized protein</fullName>
    </submittedName>
</protein>
<feature type="transmembrane region" description="Helical" evidence="2">
    <location>
        <begin position="220"/>
        <end position="240"/>
    </location>
</feature>